<dbReference type="Proteomes" id="UP000504615">
    <property type="component" value="Unplaced"/>
</dbReference>
<evidence type="ECO:0000313" key="2">
    <source>
        <dbReference type="RefSeq" id="XP_025074395.1"/>
    </source>
</evidence>
<organism evidence="1 2">
    <name type="scientific">Pogonomyrmex barbatus</name>
    <name type="common">red harvester ant</name>
    <dbReference type="NCBI Taxonomy" id="144034"/>
    <lineage>
        <taxon>Eukaryota</taxon>
        <taxon>Metazoa</taxon>
        <taxon>Ecdysozoa</taxon>
        <taxon>Arthropoda</taxon>
        <taxon>Hexapoda</taxon>
        <taxon>Insecta</taxon>
        <taxon>Pterygota</taxon>
        <taxon>Neoptera</taxon>
        <taxon>Endopterygota</taxon>
        <taxon>Hymenoptera</taxon>
        <taxon>Apocrita</taxon>
        <taxon>Aculeata</taxon>
        <taxon>Formicoidea</taxon>
        <taxon>Formicidae</taxon>
        <taxon>Myrmicinae</taxon>
        <taxon>Pogonomyrmex</taxon>
    </lineage>
</organism>
<protein>
    <submittedName>
        <fullName evidence="2">Uncharacterized protein LOC112552737</fullName>
    </submittedName>
</protein>
<proteinExistence type="predicted"/>
<reference evidence="2" key="1">
    <citation type="submission" date="2025-08" db="UniProtKB">
        <authorList>
            <consortium name="RefSeq"/>
        </authorList>
    </citation>
    <scope>IDENTIFICATION</scope>
</reference>
<evidence type="ECO:0000313" key="1">
    <source>
        <dbReference type="Proteomes" id="UP000504615"/>
    </source>
</evidence>
<name>A0A8N1S6G1_9HYME</name>
<sequence>MKKSRDLLERVAGVEGMCAYRVWEREYIECLEVLRDRYENRVDPTVTGTINSLVSRVAQLEGARFALSRRFGYLGARYDGSKEFEWVDIETAFANRVRTGAVVNIEYVEPRRFLEAARATVLERVRVDLDMHACLKVNTVFHGEFVANNKSAVKSIRTRNRQLFGMSDLREWYDGDVINVVLTSLEEFQERDSGWALLRILNLMINVNKCNPMHAGCWMSLPPKIRYKRAVINVCSNDNACFAWAVMAALYPIDLHSDRPSSYPHYSLVLNFDGIDFPMILRNITRFERLNDLSINVFAIREKRERNGIMIVPLSLMGNKKSTHVNLLYLSNERRGDNFGHFG</sequence>
<dbReference type="PANTHER" id="PTHR31511:SF12">
    <property type="entry name" value="RHO TERMINATION FACTOR N-TERMINAL DOMAIN-CONTAINING PROTEIN"/>
    <property type="match status" value="1"/>
</dbReference>
<dbReference type="PANTHER" id="PTHR31511">
    <property type="entry name" value="PROTEIN CBG23764"/>
    <property type="match status" value="1"/>
</dbReference>
<dbReference type="AlphaFoldDB" id="A0A8N1S6G1"/>
<keyword evidence="1" id="KW-1185">Reference proteome</keyword>
<dbReference type="RefSeq" id="XP_025074395.1">
    <property type="nucleotide sequence ID" value="XM_025218610.1"/>
</dbReference>
<dbReference type="GeneID" id="112552737"/>
<accession>A0A8N1S6G1</accession>
<dbReference type="OrthoDB" id="7694315at2759"/>
<gene>
    <name evidence="2" type="primary">LOC112552737</name>
</gene>